<sequence>MAFPESATVSSGDDILATDHNNMRTDMLSNTVGHDHDGTANHGTPIKQIDSTATFDTPYTQRVMIGFAAFRPNNDNNDWLISGDQEIFNRTTVGGLFYYADVGGARIPDGANIQGFNLYFVLDDVNASITAVLFKSNLATGTVTSIAVRTQTGLSAGRGNTGETNPAQIIDYTTNVYFVRIQLIPNAVVTDARIVGTLIKYVFGVAAY</sequence>
<comment type="caution">
    <text evidence="1">The sequence shown here is derived from an EMBL/GenBank/DDBJ whole genome shotgun (WGS) entry which is preliminary data.</text>
</comment>
<dbReference type="EMBL" id="LAZR01040302">
    <property type="protein sequence ID" value="KKL14827.1"/>
    <property type="molecule type" value="Genomic_DNA"/>
</dbReference>
<organism evidence="1">
    <name type="scientific">marine sediment metagenome</name>
    <dbReference type="NCBI Taxonomy" id="412755"/>
    <lineage>
        <taxon>unclassified sequences</taxon>
        <taxon>metagenomes</taxon>
        <taxon>ecological metagenomes</taxon>
    </lineage>
</organism>
<reference evidence="1" key="1">
    <citation type="journal article" date="2015" name="Nature">
        <title>Complex archaea that bridge the gap between prokaryotes and eukaryotes.</title>
        <authorList>
            <person name="Spang A."/>
            <person name="Saw J.H."/>
            <person name="Jorgensen S.L."/>
            <person name="Zaremba-Niedzwiedzka K."/>
            <person name="Martijn J."/>
            <person name="Lind A.E."/>
            <person name="van Eijk R."/>
            <person name="Schleper C."/>
            <person name="Guy L."/>
            <person name="Ettema T.J."/>
        </authorList>
    </citation>
    <scope>NUCLEOTIDE SEQUENCE</scope>
</reference>
<evidence type="ECO:0000313" key="1">
    <source>
        <dbReference type="EMBL" id="KKL14827.1"/>
    </source>
</evidence>
<gene>
    <name evidence="1" type="ORF">LCGC14_2511760</name>
</gene>
<proteinExistence type="predicted"/>
<dbReference type="AlphaFoldDB" id="A0A0F9BLU1"/>
<accession>A0A0F9BLU1</accession>
<protein>
    <submittedName>
        <fullName evidence="1">Uncharacterized protein</fullName>
    </submittedName>
</protein>
<name>A0A0F9BLU1_9ZZZZ</name>